<organism evidence="2 3">
    <name type="scientific">Caerostris extrusa</name>
    <name type="common">Bark spider</name>
    <name type="synonym">Caerostris bankana</name>
    <dbReference type="NCBI Taxonomy" id="172846"/>
    <lineage>
        <taxon>Eukaryota</taxon>
        <taxon>Metazoa</taxon>
        <taxon>Ecdysozoa</taxon>
        <taxon>Arthropoda</taxon>
        <taxon>Chelicerata</taxon>
        <taxon>Arachnida</taxon>
        <taxon>Araneae</taxon>
        <taxon>Araneomorphae</taxon>
        <taxon>Entelegynae</taxon>
        <taxon>Araneoidea</taxon>
        <taxon>Araneidae</taxon>
        <taxon>Caerostris</taxon>
    </lineage>
</organism>
<feature type="region of interest" description="Disordered" evidence="1">
    <location>
        <begin position="79"/>
        <end position="122"/>
    </location>
</feature>
<evidence type="ECO:0000256" key="1">
    <source>
        <dbReference type="SAM" id="MobiDB-lite"/>
    </source>
</evidence>
<comment type="caution">
    <text evidence="2">The sequence shown here is derived from an EMBL/GenBank/DDBJ whole genome shotgun (WGS) entry which is preliminary data.</text>
</comment>
<sequence length="122" mass="13069">MPDRVISKGGVCLFIITKHHVQQTIPADLLHPLHLFPAHQPFRVPAFPQSLIGGHKGASLSDLLTVSIIGLALGVSRTNSASTRHHHPLLNSPRPAPTTRGPCSCLGKRPLHPSIPSCSPPR</sequence>
<dbReference type="Proteomes" id="UP001054945">
    <property type="component" value="Unassembled WGS sequence"/>
</dbReference>
<proteinExistence type="predicted"/>
<dbReference type="EMBL" id="BPLR01001190">
    <property type="protein sequence ID" value="GIZ00668.1"/>
    <property type="molecule type" value="Genomic_DNA"/>
</dbReference>
<name>A0AAV4Y0P9_CAEEX</name>
<evidence type="ECO:0000313" key="2">
    <source>
        <dbReference type="EMBL" id="GIZ00668.1"/>
    </source>
</evidence>
<gene>
    <name evidence="2" type="ORF">CEXT_255101</name>
</gene>
<keyword evidence="3" id="KW-1185">Reference proteome</keyword>
<accession>A0AAV4Y0P9</accession>
<protein>
    <submittedName>
        <fullName evidence="2">Uncharacterized protein</fullName>
    </submittedName>
</protein>
<dbReference type="AlphaFoldDB" id="A0AAV4Y0P9"/>
<reference evidence="2 3" key="1">
    <citation type="submission" date="2021-06" db="EMBL/GenBank/DDBJ databases">
        <title>Caerostris extrusa draft genome.</title>
        <authorList>
            <person name="Kono N."/>
            <person name="Arakawa K."/>
        </authorList>
    </citation>
    <scope>NUCLEOTIDE SEQUENCE [LARGE SCALE GENOMIC DNA]</scope>
</reference>
<evidence type="ECO:0000313" key="3">
    <source>
        <dbReference type="Proteomes" id="UP001054945"/>
    </source>
</evidence>